<dbReference type="GO" id="GO:0005524">
    <property type="term" value="F:ATP binding"/>
    <property type="evidence" value="ECO:0007669"/>
    <property type="project" value="UniProtKB-KW"/>
</dbReference>
<keyword evidence="11" id="KW-0472">Membrane</keyword>
<keyword evidence="14" id="KW-0675">Receptor</keyword>
<dbReference type="PANTHER" id="PTHR24410:SF23">
    <property type="entry name" value="BTB DOMAIN-CONTAINING PROTEIN-RELATED"/>
    <property type="match status" value="1"/>
</dbReference>
<reference evidence="17 18" key="1">
    <citation type="journal article" date="2010" name="Cell">
        <title>The genome of Naegleria gruberi illuminates early eukaryotic versatility.</title>
        <authorList>
            <person name="Fritz-Laylin L.K."/>
            <person name="Prochnik S.E."/>
            <person name="Ginger M.L."/>
            <person name="Dacks J.B."/>
            <person name="Carpenter M.L."/>
            <person name="Field M.C."/>
            <person name="Kuo A."/>
            <person name="Paredez A."/>
            <person name="Chapman J."/>
            <person name="Pham J."/>
            <person name="Shu S."/>
            <person name="Neupane R."/>
            <person name="Cipriano M."/>
            <person name="Mancuso J."/>
            <person name="Tu H."/>
            <person name="Salamov A."/>
            <person name="Lindquist E."/>
            <person name="Shapiro H."/>
            <person name="Lucas S."/>
            <person name="Grigoriev I.V."/>
            <person name="Cande W.Z."/>
            <person name="Fulton C."/>
            <person name="Rokhsar D.S."/>
            <person name="Dawson S.C."/>
        </authorList>
    </citation>
    <scope>NUCLEOTIDE SEQUENCE [LARGE SCALE GENOMIC DNA]</scope>
    <source>
        <strain evidence="17 18">NEG-M</strain>
    </source>
</reference>
<dbReference type="GO" id="GO:0005886">
    <property type="term" value="C:plasma membrane"/>
    <property type="evidence" value="ECO:0007669"/>
    <property type="project" value="UniProtKB-SubCell"/>
</dbReference>
<evidence type="ECO:0000256" key="2">
    <source>
        <dbReference type="ARBA" id="ARBA00011902"/>
    </source>
</evidence>
<keyword evidence="7" id="KW-0547">Nucleotide-binding</keyword>
<dbReference type="VEuPathDB" id="AmoebaDB:NAEGRDRAFT_80637"/>
<dbReference type="PROSITE" id="PS50097">
    <property type="entry name" value="BTB"/>
    <property type="match status" value="1"/>
</dbReference>
<organism evidence="18">
    <name type="scientific">Naegleria gruberi</name>
    <name type="common">Amoeba</name>
    <dbReference type="NCBI Taxonomy" id="5762"/>
    <lineage>
        <taxon>Eukaryota</taxon>
        <taxon>Discoba</taxon>
        <taxon>Heterolobosea</taxon>
        <taxon>Tetramitia</taxon>
        <taxon>Eutetramitia</taxon>
        <taxon>Vahlkampfiidae</taxon>
        <taxon>Naegleria</taxon>
    </lineage>
</organism>
<dbReference type="Pfam" id="PF07707">
    <property type="entry name" value="BACK"/>
    <property type="match status" value="1"/>
</dbReference>
<dbReference type="InterPro" id="IPR000210">
    <property type="entry name" value="BTB/POZ_dom"/>
</dbReference>
<keyword evidence="12" id="KW-0829">Tyrosine-protein kinase</keyword>
<dbReference type="CDD" id="cd18314">
    <property type="entry name" value="BTB_POZ_trishanku-like"/>
    <property type="match status" value="1"/>
</dbReference>
<evidence type="ECO:0000256" key="4">
    <source>
        <dbReference type="ARBA" id="ARBA00022679"/>
    </source>
</evidence>
<gene>
    <name evidence="17" type="ORF">NAEGRDRAFT_80637</name>
</gene>
<dbReference type="EMBL" id="GG738884">
    <property type="protein sequence ID" value="EFC41645.1"/>
    <property type="molecule type" value="Genomic_DNA"/>
</dbReference>
<dbReference type="InterPro" id="IPR011333">
    <property type="entry name" value="SKP1/BTB/POZ_sf"/>
</dbReference>
<keyword evidence="3" id="KW-1003">Cell membrane</keyword>
<evidence type="ECO:0000256" key="3">
    <source>
        <dbReference type="ARBA" id="ARBA00022475"/>
    </source>
</evidence>
<keyword evidence="18" id="KW-1185">Reference proteome</keyword>
<evidence type="ECO:0000256" key="1">
    <source>
        <dbReference type="ARBA" id="ARBA00004251"/>
    </source>
</evidence>
<evidence type="ECO:0000256" key="10">
    <source>
        <dbReference type="ARBA" id="ARBA00022989"/>
    </source>
</evidence>
<sequence>MEPFDDIVTPTKMEAPIDDFTSDQTPQTPGSAIDFGALSGLEVDVAEIENPDAVQEKLASLYNVEECSDIVFIVRNRRFFAIKALVCGWSPVFKSMLCGEFIESSLREVPLDDVEETSMEMFLKVIYSGKTGPYPIHNFVDLYAFANRFEVPEIEKLCLTALQEQNLAKHLFPLIDACEKYIDLEEIEKIRTEVVAKICCEFDEVCSRPDFVNMRIDYLLRFLKSGIIVIPEDVLFNSLMRWIVHDKEQRIQYLDELLSFIRFPMMESVALTEIENHPLLQDKMDEMKSIIYEAMKFQLNKDAIPEERRVHENFKEREGPPEEDGHSYKYKKVFTLTSLGCTGSVKPTSIGTHYDKHLSKVITLKNGIQEWKVHASGKYRITAVGASGGINPHTTNTKGGKGAKVSGIFKLKRGQLIQVLVGQKGEDATGSTGGGAAGGGGGTFVVDGELQQPLIIGAGGSGANWYSFTIDGPGGQLYDPSIESTKSVEAYAERGGGGGGFYIKGANGSSCTGGASFLEGGSGGTNSTSTYGAKGGFGGGGGSEHEGGGGGGYVGGKSLKSNEYNTSRPDYGAYSFNSGLKPEGEPACHVGDGYVEFARVF</sequence>
<keyword evidence="5" id="KW-0812">Transmembrane</keyword>
<dbReference type="SMART" id="SM00225">
    <property type="entry name" value="BTB"/>
    <property type="match status" value="1"/>
</dbReference>
<feature type="domain" description="BTB" evidence="16">
    <location>
        <begin position="68"/>
        <end position="135"/>
    </location>
</feature>
<protein>
    <recommendedName>
        <fullName evidence="2">receptor protein-tyrosine kinase</fullName>
        <ecNumber evidence="2">2.7.10.1</ecNumber>
    </recommendedName>
</protein>
<evidence type="ECO:0000313" key="17">
    <source>
        <dbReference type="EMBL" id="EFC41645.1"/>
    </source>
</evidence>
<evidence type="ECO:0000256" key="7">
    <source>
        <dbReference type="ARBA" id="ARBA00022741"/>
    </source>
</evidence>
<dbReference type="SMART" id="SM00875">
    <property type="entry name" value="BACK"/>
    <property type="match status" value="1"/>
</dbReference>
<dbReference type="Proteomes" id="UP000006671">
    <property type="component" value="Unassembled WGS sequence"/>
</dbReference>
<dbReference type="EC" id="2.7.10.1" evidence="2"/>
<evidence type="ECO:0000256" key="5">
    <source>
        <dbReference type="ARBA" id="ARBA00022692"/>
    </source>
</evidence>
<dbReference type="Pfam" id="PF12810">
    <property type="entry name" value="ALK_LTK_GRD"/>
    <property type="match status" value="1"/>
</dbReference>
<dbReference type="InterPro" id="IPR055163">
    <property type="entry name" value="ALK/LTK-like_GRD"/>
</dbReference>
<dbReference type="Gene3D" id="3.30.710.10">
    <property type="entry name" value="Potassium Channel Kv1.1, Chain A"/>
    <property type="match status" value="1"/>
</dbReference>
<evidence type="ECO:0000256" key="11">
    <source>
        <dbReference type="ARBA" id="ARBA00023136"/>
    </source>
</evidence>
<dbReference type="GO" id="GO:0004714">
    <property type="term" value="F:transmembrane receptor protein tyrosine kinase activity"/>
    <property type="evidence" value="ECO:0007669"/>
    <property type="project" value="UniProtKB-EC"/>
</dbReference>
<dbReference type="KEGG" id="ngr:NAEGRDRAFT_80637"/>
<keyword evidence="9" id="KW-0067">ATP-binding</keyword>
<name>D2VNE6_NAEGR</name>
<evidence type="ECO:0000256" key="15">
    <source>
        <dbReference type="ARBA" id="ARBA00023180"/>
    </source>
</evidence>
<keyword evidence="15" id="KW-0325">Glycoprotein</keyword>
<evidence type="ECO:0000313" key="18">
    <source>
        <dbReference type="Proteomes" id="UP000006671"/>
    </source>
</evidence>
<dbReference type="OrthoDB" id="5982253at2759"/>
<dbReference type="Gene3D" id="1.25.40.420">
    <property type="match status" value="1"/>
</dbReference>
<evidence type="ECO:0000256" key="12">
    <source>
        <dbReference type="ARBA" id="ARBA00023137"/>
    </source>
</evidence>
<dbReference type="OMA" id="GWSPVFK"/>
<dbReference type="STRING" id="5762.D2VNE6"/>
<dbReference type="eggNOG" id="KOG4441">
    <property type="taxonomic scope" value="Eukaryota"/>
</dbReference>
<keyword evidence="13" id="KW-1015">Disulfide bond</keyword>
<dbReference type="Pfam" id="PF00651">
    <property type="entry name" value="BTB"/>
    <property type="match status" value="1"/>
</dbReference>
<proteinExistence type="predicted"/>
<keyword evidence="4" id="KW-0808">Transferase</keyword>
<keyword evidence="6" id="KW-0732">Signal</keyword>
<evidence type="ECO:0000256" key="14">
    <source>
        <dbReference type="ARBA" id="ARBA00023170"/>
    </source>
</evidence>
<dbReference type="PANTHER" id="PTHR24410">
    <property type="entry name" value="HL07962P-RELATED"/>
    <property type="match status" value="1"/>
</dbReference>
<dbReference type="InterPro" id="IPR011705">
    <property type="entry name" value="BACK"/>
</dbReference>
<dbReference type="InParanoid" id="D2VNE6"/>
<dbReference type="AlphaFoldDB" id="D2VNE6"/>
<evidence type="ECO:0000256" key="9">
    <source>
        <dbReference type="ARBA" id="ARBA00022840"/>
    </source>
</evidence>
<evidence type="ECO:0000256" key="8">
    <source>
        <dbReference type="ARBA" id="ARBA00022777"/>
    </source>
</evidence>
<dbReference type="RefSeq" id="XP_002674389.1">
    <property type="nucleotide sequence ID" value="XM_002674343.1"/>
</dbReference>
<evidence type="ECO:0000256" key="6">
    <source>
        <dbReference type="ARBA" id="ARBA00022729"/>
    </source>
</evidence>
<evidence type="ECO:0000259" key="16">
    <source>
        <dbReference type="PROSITE" id="PS50097"/>
    </source>
</evidence>
<comment type="subcellular location">
    <subcellularLocation>
        <location evidence="1">Cell membrane</location>
        <topology evidence="1">Single-pass type I membrane protein</topology>
    </subcellularLocation>
</comment>
<evidence type="ECO:0000256" key="13">
    <source>
        <dbReference type="ARBA" id="ARBA00023157"/>
    </source>
</evidence>
<dbReference type="SUPFAM" id="SSF54695">
    <property type="entry name" value="POZ domain"/>
    <property type="match status" value="1"/>
</dbReference>
<accession>D2VNE6</accession>
<dbReference type="GeneID" id="8851280"/>
<keyword evidence="10" id="KW-1133">Transmembrane helix</keyword>
<keyword evidence="8" id="KW-0418">Kinase</keyword>
<dbReference type="InterPro" id="IPR051481">
    <property type="entry name" value="BTB-POZ/Galectin-3-binding"/>
</dbReference>